<evidence type="ECO:0000313" key="4">
    <source>
        <dbReference type="EMBL" id="CAJ0575132.1"/>
    </source>
</evidence>
<evidence type="ECO:0000256" key="2">
    <source>
        <dbReference type="SAM" id="Phobius"/>
    </source>
</evidence>
<feature type="region of interest" description="Disordered" evidence="1">
    <location>
        <begin position="310"/>
        <end position="431"/>
    </location>
</feature>
<gene>
    <name evidence="4" type="ORF">MSPICULIGERA_LOCUS13448</name>
</gene>
<keyword evidence="2" id="KW-0812">Transmembrane</keyword>
<evidence type="ECO:0000313" key="5">
    <source>
        <dbReference type="Proteomes" id="UP001177023"/>
    </source>
</evidence>
<dbReference type="Proteomes" id="UP001177023">
    <property type="component" value="Unassembled WGS sequence"/>
</dbReference>
<feature type="non-terminal residue" evidence="4">
    <location>
        <position position="1"/>
    </location>
</feature>
<organism evidence="4 5">
    <name type="scientific">Mesorhabditis spiculigera</name>
    <dbReference type="NCBI Taxonomy" id="96644"/>
    <lineage>
        <taxon>Eukaryota</taxon>
        <taxon>Metazoa</taxon>
        <taxon>Ecdysozoa</taxon>
        <taxon>Nematoda</taxon>
        <taxon>Chromadorea</taxon>
        <taxon>Rhabditida</taxon>
        <taxon>Rhabditina</taxon>
        <taxon>Rhabditomorpha</taxon>
        <taxon>Rhabditoidea</taxon>
        <taxon>Rhabditidae</taxon>
        <taxon>Mesorhabditinae</taxon>
        <taxon>Mesorhabditis</taxon>
    </lineage>
</organism>
<feature type="compositionally biased region" description="Basic and acidic residues" evidence="1">
    <location>
        <begin position="420"/>
        <end position="431"/>
    </location>
</feature>
<proteinExistence type="predicted"/>
<reference evidence="4" key="1">
    <citation type="submission" date="2023-06" db="EMBL/GenBank/DDBJ databases">
        <authorList>
            <person name="Delattre M."/>
        </authorList>
    </citation>
    <scope>NUCLEOTIDE SEQUENCE</scope>
    <source>
        <strain evidence="4">AF72</strain>
    </source>
</reference>
<comment type="caution">
    <text evidence="4">The sequence shown here is derived from an EMBL/GenBank/DDBJ whole genome shotgun (WGS) entry which is preliminary data.</text>
</comment>
<keyword evidence="2" id="KW-1133">Transmembrane helix</keyword>
<sequence length="485" mass="52591">MLKFGFIFLLLISAYPPNVWALVASSRARRFAEDEACEMRALVCYTYAWMTAKGLPHDPPTALEKKCKPCVPAVCATPPSFTPTTVFWSTIFCDPTNYFCTDFPTEGVAVQPTCIKPVAFAVQVAGGVEKKHVLLAFNICTREMLAKETCPLDLLSRVPYNPKSVDISPAFYVQCDAGFLPLFRLRRDVDPANIDYKYPRCIEWKDLKDEQAALVKNDYFLDCATNPLVARYPDDASLRAIPRPCTDVDSETELCIVPPTTLVPATPEVANNTKYWKMYLIAGGAVLMVVIVGGGFTVGFFCKRKRGRAKITDAEDPPVTPSPDGGSEKDSSADVEAASPASTGGTGVEKAKEGVGAGVTDAPKADTGASAPGAGQPAEGQNVPSNASGENQEEAPGAEVVDPKPASASAPNLVRGARPLPREPEERVSRRDIIRRKAARAFSAPQCRVHPLIDYDHRDVVRKWGIAMLQSGPAYAVKQFCKNKR</sequence>
<feature type="signal peptide" evidence="3">
    <location>
        <begin position="1"/>
        <end position="21"/>
    </location>
</feature>
<feature type="chain" id="PRO_5041207218" evidence="3">
    <location>
        <begin position="22"/>
        <end position="485"/>
    </location>
</feature>
<evidence type="ECO:0000256" key="3">
    <source>
        <dbReference type="SAM" id="SignalP"/>
    </source>
</evidence>
<keyword evidence="3" id="KW-0732">Signal</keyword>
<accession>A0AA36G0K6</accession>
<dbReference type="EMBL" id="CATQJA010002636">
    <property type="protein sequence ID" value="CAJ0575132.1"/>
    <property type="molecule type" value="Genomic_DNA"/>
</dbReference>
<keyword evidence="5" id="KW-1185">Reference proteome</keyword>
<keyword evidence="2" id="KW-0472">Membrane</keyword>
<feature type="transmembrane region" description="Helical" evidence="2">
    <location>
        <begin position="278"/>
        <end position="302"/>
    </location>
</feature>
<dbReference type="AlphaFoldDB" id="A0AA36G0K6"/>
<protein>
    <submittedName>
        <fullName evidence="4">Uncharacterized protein</fullName>
    </submittedName>
</protein>
<evidence type="ECO:0000256" key="1">
    <source>
        <dbReference type="SAM" id="MobiDB-lite"/>
    </source>
</evidence>
<name>A0AA36G0K6_9BILA</name>